<reference evidence="2" key="1">
    <citation type="submission" date="2023-02" db="EMBL/GenBank/DDBJ databases">
        <title>Genome of toxic invasive species Heracleum sosnowskyi carries increased number of genes despite the absence of recent whole-genome duplications.</title>
        <authorList>
            <person name="Schelkunov M."/>
            <person name="Shtratnikova V."/>
            <person name="Makarenko M."/>
            <person name="Klepikova A."/>
            <person name="Omelchenko D."/>
            <person name="Novikova G."/>
            <person name="Obukhova E."/>
            <person name="Bogdanov V."/>
            <person name="Penin A."/>
            <person name="Logacheva M."/>
        </authorList>
    </citation>
    <scope>NUCLEOTIDE SEQUENCE</scope>
    <source>
        <strain evidence="2">Hsosn_3</strain>
        <tissue evidence="2">Leaf</tissue>
    </source>
</reference>
<protein>
    <recommendedName>
        <fullName evidence="1">Aminotransferase-like plant mobile domain-containing protein</fullName>
    </recommendedName>
</protein>
<name>A0AAD8HRE1_9APIA</name>
<reference evidence="2" key="2">
    <citation type="submission" date="2023-05" db="EMBL/GenBank/DDBJ databases">
        <authorList>
            <person name="Schelkunov M.I."/>
        </authorList>
    </citation>
    <scope>NUCLEOTIDE SEQUENCE</scope>
    <source>
        <strain evidence="2">Hsosn_3</strain>
        <tissue evidence="2">Leaf</tissue>
    </source>
</reference>
<dbReference type="PANTHER" id="PTHR46033">
    <property type="entry name" value="PROTEIN MAIN-LIKE 2"/>
    <property type="match status" value="1"/>
</dbReference>
<keyword evidence="3" id="KW-1185">Reference proteome</keyword>
<accession>A0AAD8HRE1</accession>
<sequence length="220" mass="25837">MWSCSILEDMFYITGLPVDGSPIVCGEFNQEKILEDMLGADDPKRKGAYVSKEWLRKRFEKVREEDIQDENTRTIWLQRYARAYLLFLMGTILFPEKHKHTVFIGYLLFFTDLTPRVVQSFAWGAAVLAKLRDGFKQQTIKNGAVWILEMFLLERIPLLRKEYLKISEDTTSTQFPSVLHWSELMKNISANMHLTLDWESLLDQTEGDMQAAEISWRPYR</sequence>
<evidence type="ECO:0000313" key="2">
    <source>
        <dbReference type="EMBL" id="KAK1371068.1"/>
    </source>
</evidence>
<evidence type="ECO:0000259" key="1">
    <source>
        <dbReference type="Pfam" id="PF10536"/>
    </source>
</evidence>
<proteinExistence type="predicted"/>
<evidence type="ECO:0000313" key="3">
    <source>
        <dbReference type="Proteomes" id="UP001237642"/>
    </source>
</evidence>
<dbReference type="EMBL" id="JAUIZM010000008">
    <property type="protein sequence ID" value="KAK1371068.1"/>
    <property type="molecule type" value="Genomic_DNA"/>
</dbReference>
<dbReference type="InterPro" id="IPR019557">
    <property type="entry name" value="AminoTfrase-like_pln_mobile"/>
</dbReference>
<comment type="caution">
    <text evidence="2">The sequence shown here is derived from an EMBL/GenBank/DDBJ whole genome shotgun (WGS) entry which is preliminary data.</text>
</comment>
<dbReference type="Proteomes" id="UP001237642">
    <property type="component" value="Unassembled WGS sequence"/>
</dbReference>
<dbReference type="AlphaFoldDB" id="A0AAD8HRE1"/>
<dbReference type="PANTHER" id="PTHR46033:SF17">
    <property type="entry name" value="AMINOTRANSFERASE-LIKE PLANT MOBILE DOMAIN-CONTAINING PROTEIN"/>
    <property type="match status" value="1"/>
</dbReference>
<dbReference type="Pfam" id="PF10536">
    <property type="entry name" value="PMD"/>
    <property type="match status" value="1"/>
</dbReference>
<dbReference type="GO" id="GO:0010073">
    <property type="term" value="P:meristem maintenance"/>
    <property type="evidence" value="ECO:0007669"/>
    <property type="project" value="InterPro"/>
</dbReference>
<dbReference type="InterPro" id="IPR044824">
    <property type="entry name" value="MAIN-like"/>
</dbReference>
<gene>
    <name evidence="2" type="ORF">POM88_037160</name>
</gene>
<organism evidence="2 3">
    <name type="scientific">Heracleum sosnowskyi</name>
    <dbReference type="NCBI Taxonomy" id="360622"/>
    <lineage>
        <taxon>Eukaryota</taxon>
        <taxon>Viridiplantae</taxon>
        <taxon>Streptophyta</taxon>
        <taxon>Embryophyta</taxon>
        <taxon>Tracheophyta</taxon>
        <taxon>Spermatophyta</taxon>
        <taxon>Magnoliopsida</taxon>
        <taxon>eudicotyledons</taxon>
        <taxon>Gunneridae</taxon>
        <taxon>Pentapetalae</taxon>
        <taxon>asterids</taxon>
        <taxon>campanulids</taxon>
        <taxon>Apiales</taxon>
        <taxon>Apiaceae</taxon>
        <taxon>Apioideae</taxon>
        <taxon>apioid superclade</taxon>
        <taxon>Tordylieae</taxon>
        <taxon>Tordyliinae</taxon>
        <taxon>Heracleum</taxon>
    </lineage>
</organism>
<feature type="domain" description="Aminotransferase-like plant mobile" evidence="1">
    <location>
        <begin position="7"/>
        <end position="219"/>
    </location>
</feature>